<organism evidence="1 2">
    <name type="scientific">Cyclospora cayetanensis</name>
    <dbReference type="NCBI Taxonomy" id="88456"/>
    <lineage>
        <taxon>Eukaryota</taxon>
        <taxon>Sar</taxon>
        <taxon>Alveolata</taxon>
        <taxon>Apicomplexa</taxon>
        <taxon>Conoidasida</taxon>
        <taxon>Coccidia</taxon>
        <taxon>Eucoccidiorida</taxon>
        <taxon>Eimeriorina</taxon>
        <taxon>Eimeriidae</taxon>
        <taxon>Cyclospora</taxon>
    </lineage>
</organism>
<dbReference type="EMBL" id="JROU02000384">
    <property type="protein sequence ID" value="OEH79437.1"/>
    <property type="molecule type" value="Genomic_DNA"/>
</dbReference>
<reference evidence="1 2" key="1">
    <citation type="journal article" date="2016" name="BMC Genomics">
        <title>Comparative genomics reveals Cyclospora cayetanensis possesses coccidia-like metabolism and invasion components but unique surface antigens.</title>
        <authorList>
            <person name="Liu S."/>
            <person name="Wang L."/>
            <person name="Zheng H."/>
            <person name="Xu Z."/>
            <person name="Roellig D.M."/>
            <person name="Li N."/>
            <person name="Frace M.A."/>
            <person name="Tang K."/>
            <person name="Arrowood M.J."/>
            <person name="Moss D.M."/>
            <person name="Zhang L."/>
            <person name="Feng Y."/>
            <person name="Xiao L."/>
        </authorList>
    </citation>
    <scope>NUCLEOTIDE SEQUENCE [LARGE SCALE GENOMIC DNA]</scope>
    <source>
        <strain evidence="1 2">CHN_HEN01</strain>
    </source>
</reference>
<sequence>MNMDMPFGSWRTPPGRSVGENLMVSFTVPVELSEMQFKTLDDPATWPTEIAVEFPGNRTLDTSAGTGGSVAFIGIPCIQKEIPMPTIATPATDDGSPKARRGAFVFGWEHKAPLFHPGDCKESSSIKSGVSFPEPNCSAADHCSPFVDCDYPNSWSIDMPSLGTYMVTVEVGSPCGEARLTNLFVNEVAFISNQLLHAGQYTKVTERRTIQLGPETQGVLTLGSHSSLIHWFIACLCLETPPSRFVPNGEG</sequence>
<dbReference type="AlphaFoldDB" id="A0A1D3D7J7"/>
<dbReference type="VEuPathDB" id="ToxoDB:LOC34622979"/>
<keyword evidence="2" id="KW-1185">Reference proteome</keyword>
<dbReference type="Proteomes" id="UP000095192">
    <property type="component" value="Unassembled WGS sequence"/>
</dbReference>
<accession>A0A1D3D7J7</accession>
<proteinExistence type="predicted"/>
<dbReference type="InParanoid" id="A0A1D3D7J7"/>
<dbReference type="VEuPathDB" id="ToxoDB:cyc_06915"/>
<protein>
    <submittedName>
        <fullName evidence="1">PA14 domain-containing protein</fullName>
    </submittedName>
</protein>
<name>A0A1D3D7J7_9EIME</name>
<evidence type="ECO:0000313" key="1">
    <source>
        <dbReference type="EMBL" id="OEH79437.1"/>
    </source>
</evidence>
<gene>
    <name evidence="1" type="ORF">cyc_06915</name>
</gene>
<comment type="caution">
    <text evidence="1">The sequence shown here is derived from an EMBL/GenBank/DDBJ whole genome shotgun (WGS) entry which is preliminary data.</text>
</comment>
<evidence type="ECO:0000313" key="2">
    <source>
        <dbReference type="Proteomes" id="UP000095192"/>
    </source>
</evidence>